<keyword evidence="3" id="KW-1185">Reference proteome</keyword>
<sequence>MENAEYVVDSRDEKFNAFTFVAVLGAFIVTAMLILVILSVFVTVCRMLLNREPEVLIAFESQKVVYRRYPKKSASMPETCPAV</sequence>
<evidence type="ECO:0000256" key="1">
    <source>
        <dbReference type="SAM" id="Phobius"/>
    </source>
</evidence>
<proteinExistence type="predicted"/>
<comment type="caution">
    <text evidence="2">The sequence shown here is derived from an EMBL/GenBank/DDBJ whole genome shotgun (WGS) entry which is preliminary data.</text>
</comment>
<dbReference type="AlphaFoldDB" id="A0AA39HAN0"/>
<accession>A0AA39HAN0</accession>
<evidence type="ECO:0000313" key="2">
    <source>
        <dbReference type="EMBL" id="KAK0402195.1"/>
    </source>
</evidence>
<keyword evidence="1" id="KW-0472">Membrane</keyword>
<organism evidence="2 3">
    <name type="scientific">Steinernema hermaphroditum</name>
    <dbReference type="NCBI Taxonomy" id="289476"/>
    <lineage>
        <taxon>Eukaryota</taxon>
        <taxon>Metazoa</taxon>
        <taxon>Ecdysozoa</taxon>
        <taxon>Nematoda</taxon>
        <taxon>Chromadorea</taxon>
        <taxon>Rhabditida</taxon>
        <taxon>Tylenchina</taxon>
        <taxon>Panagrolaimomorpha</taxon>
        <taxon>Strongyloidoidea</taxon>
        <taxon>Steinernematidae</taxon>
        <taxon>Steinernema</taxon>
    </lineage>
</organism>
<name>A0AA39HAN0_9BILA</name>
<dbReference type="Proteomes" id="UP001175271">
    <property type="component" value="Unassembled WGS sequence"/>
</dbReference>
<gene>
    <name evidence="2" type="ORF">QR680_016196</name>
</gene>
<keyword evidence="1" id="KW-0812">Transmembrane</keyword>
<reference evidence="2" key="1">
    <citation type="submission" date="2023-06" db="EMBL/GenBank/DDBJ databases">
        <title>Genomic analysis of the entomopathogenic nematode Steinernema hermaphroditum.</title>
        <authorList>
            <person name="Schwarz E.M."/>
            <person name="Heppert J.K."/>
            <person name="Baniya A."/>
            <person name="Schwartz H.T."/>
            <person name="Tan C.-H."/>
            <person name="Antoshechkin I."/>
            <person name="Sternberg P.W."/>
            <person name="Goodrich-Blair H."/>
            <person name="Dillman A.R."/>
        </authorList>
    </citation>
    <scope>NUCLEOTIDE SEQUENCE</scope>
    <source>
        <strain evidence="2">PS9179</strain>
        <tissue evidence="2">Whole animal</tissue>
    </source>
</reference>
<feature type="transmembrane region" description="Helical" evidence="1">
    <location>
        <begin position="20"/>
        <end position="44"/>
    </location>
</feature>
<evidence type="ECO:0000313" key="3">
    <source>
        <dbReference type="Proteomes" id="UP001175271"/>
    </source>
</evidence>
<protein>
    <submittedName>
        <fullName evidence="2">Uncharacterized protein</fullName>
    </submittedName>
</protein>
<keyword evidence="1" id="KW-1133">Transmembrane helix</keyword>
<dbReference type="EMBL" id="JAUCMV010000004">
    <property type="protein sequence ID" value="KAK0402195.1"/>
    <property type="molecule type" value="Genomic_DNA"/>
</dbReference>